<dbReference type="AlphaFoldDB" id="A0A2T7CC46"/>
<name>A0A2T7CC46_9POAL</name>
<dbReference type="Proteomes" id="UP000244336">
    <property type="component" value="Chromosome 9"/>
</dbReference>
<feature type="compositionally biased region" description="Polar residues" evidence="1">
    <location>
        <begin position="11"/>
        <end position="29"/>
    </location>
</feature>
<feature type="compositionally biased region" description="Acidic residues" evidence="1">
    <location>
        <begin position="81"/>
        <end position="101"/>
    </location>
</feature>
<reference evidence="2 3" key="1">
    <citation type="submission" date="2018-04" db="EMBL/GenBank/DDBJ databases">
        <title>WGS assembly of Panicum hallii var. hallii HAL2.</title>
        <authorList>
            <person name="Lovell J."/>
            <person name="Jenkins J."/>
            <person name="Lowry D."/>
            <person name="Mamidi S."/>
            <person name="Sreedasyam A."/>
            <person name="Weng X."/>
            <person name="Barry K."/>
            <person name="Bonette J."/>
            <person name="Campitelli B."/>
            <person name="Daum C."/>
            <person name="Gordon S."/>
            <person name="Gould B."/>
            <person name="Lipzen A."/>
            <person name="MacQueen A."/>
            <person name="Palacio-Mejia J."/>
            <person name="Plott C."/>
            <person name="Shakirov E."/>
            <person name="Shu S."/>
            <person name="Yoshinaga Y."/>
            <person name="Zane M."/>
            <person name="Rokhsar D."/>
            <person name="Grimwood J."/>
            <person name="Schmutz J."/>
            <person name="Juenger T."/>
        </authorList>
    </citation>
    <scope>NUCLEOTIDE SEQUENCE [LARGE SCALE GENOMIC DNA]</scope>
    <source>
        <strain evidence="3">cv. HAL2</strain>
    </source>
</reference>
<protein>
    <submittedName>
        <fullName evidence="2">Uncharacterized protein</fullName>
    </submittedName>
</protein>
<evidence type="ECO:0000256" key="1">
    <source>
        <dbReference type="SAM" id="MobiDB-lite"/>
    </source>
</evidence>
<dbReference type="EMBL" id="CM009757">
    <property type="protein sequence ID" value="PUZ40906.1"/>
    <property type="molecule type" value="Genomic_DNA"/>
</dbReference>
<organism evidence="2 3">
    <name type="scientific">Panicum hallii var. hallii</name>
    <dbReference type="NCBI Taxonomy" id="1504633"/>
    <lineage>
        <taxon>Eukaryota</taxon>
        <taxon>Viridiplantae</taxon>
        <taxon>Streptophyta</taxon>
        <taxon>Embryophyta</taxon>
        <taxon>Tracheophyta</taxon>
        <taxon>Spermatophyta</taxon>
        <taxon>Magnoliopsida</taxon>
        <taxon>Liliopsida</taxon>
        <taxon>Poales</taxon>
        <taxon>Poaceae</taxon>
        <taxon>PACMAD clade</taxon>
        <taxon>Panicoideae</taxon>
        <taxon>Panicodae</taxon>
        <taxon>Paniceae</taxon>
        <taxon>Panicinae</taxon>
        <taxon>Panicum</taxon>
        <taxon>Panicum sect. Panicum</taxon>
    </lineage>
</organism>
<accession>A0A2T7CC46</accession>
<feature type="region of interest" description="Disordered" evidence="1">
    <location>
        <begin position="1"/>
        <end position="101"/>
    </location>
</feature>
<gene>
    <name evidence="2" type="ORF">GQ55_9G460200</name>
</gene>
<proteinExistence type="predicted"/>
<evidence type="ECO:0000313" key="2">
    <source>
        <dbReference type="EMBL" id="PUZ40906.1"/>
    </source>
</evidence>
<sequence>MCVSRLFASSGHPSSLQNGRQADQIQSAVTALPATGQAASSESSSSAYQQLQSRRRRAQPRLQQPDRTAVPAAQVPFVDLVDSDDEDNGGEVEELDLELRL</sequence>
<dbReference type="Gramene" id="PUZ40906">
    <property type="protein sequence ID" value="PUZ40906"/>
    <property type="gene ID" value="GQ55_9G460200"/>
</dbReference>
<evidence type="ECO:0000313" key="3">
    <source>
        <dbReference type="Proteomes" id="UP000244336"/>
    </source>
</evidence>
<dbReference type="OrthoDB" id="696736at2759"/>
<feature type="compositionally biased region" description="Low complexity" evidence="1">
    <location>
        <begin position="37"/>
        <end position="52"/>
    </location>
</feature>
<keyword evidence="3" id="KW-1185">Reference proteome</keyword>